<gene>
    <name evidence="9" type="ORF">SAMN04488567_2348</name>
</gene>
<dbReference type="OrthoDB" id="6416561at2"/>
<protein>
    <recommendedName>
        <fullName evidence="4">sn-glycerol-3-phosphate-binding periplasmic protein UgpB</fullName>
    </recommendedName>
</protein>
<dbReference type="EMBL" id="FNAT01000003">
    <property type="protein sequence ID" value="SDE68679.1"/>
    <property type="molecule type" value="Genomic_DNA"/>
</dbReference>
<accession>A0A1G7EYC6</accession>
<comment type="subcellular location">
    <subcellularLocation>
        <location evidence="1">Periplasm</location>
    </subcellularLocation>
</comment>
<evidence type="ECO:0000256" key="4">
    <source>
        <dbReference type="ARBA" id="ARBA00017470"/>
    </source>
</evidence>
<evidence type="ECO:0000313" key="10">
    <source>
        <dbReference type="Proteomes" id="UP000198922"/>
    </source>
</evidence>
<dbReference type="GO" id="GO:0042597">
    <property type="term" value="C:periplasmic space"/>
    <property type="evidence" value="ECO:0007669"/>
    <property type="project" value="UniProtKB-SubCell"/>
</dbReference>
<evidence type="ECO:0000256" key="3">
    <source>
        <dbReference type="ARBA" id="ARBA00011557"/>
    </source>
</evidence>
<sequence length="423" mass="45317">MTKNYLATTALALLAGGAGLQASAQELRFMCASDGSECDVLEELSQRFEADHPGVDVVIDLVAHNTTLESLPVQLAAGSGPDIAKVTDLGGLNPYYLDLAPYVDRDYWEASFGDTLGWYRKGPEDDGIYGMHSQMTITGAYINRTLFDQAGIEVPAEDAGWEEWVAAARAVAEATGTQFPMAIDRSGHRFAGPAISSGAKIFDADGTPILIDEGFEEFAGKFVEWHADGTFARDVWAGSGGSSYADAASEFLNAQLVYYYSGSWQVQRFDETIGDAFDWQVVGSPCGTGGCTGMPGGAGIVGFKHTEHPELVAELIDFLAQEDNYTELTARSLNIPAHLAVAQKGVAYPDASEQGEAALQAWGEQVTKLSPVAYDYQGYVNNRAMFNITLARLTQAIVGELSVENAMARARDDLAELLVATGQ</sequence>
<keyword evidence="5" id="KW-0813">Transport</keyword>
<evidence type="ECO:0000313" key="9">
    <source>
        <dbReference type="EMBL" id="SDE68679.1"/>
    </source>
</evidence>
<feature type="chain" id="PRO_5011712468" description="sn-glycerol-3-phosphate-binding periplasmic protein UgpB" evidence="8">
    <location>
        <begin position="25"/>
        <end position="423"/>
    </location>
</feature>
<dbReference type="PANTHER" id="PTHR43649">
    <property type="entry name" value="ARABINOSE-BINDING PROTEIN-RELATED"/>
    <property type="match status" value="1"/>
</dbReference>
<dbReference type="RefSeq" id="WP_090112151.1">
    <property type="nucleotide sequence ID" value="NZ_FNAT01000003.1"/>
</dbReference>
<dbReference type="PANTHER" id="PTHR43649:SF31">
    <property type="entry name" value="SN-GLYCEROL-3-PHOSPHATE-BINDING PERIPLASMIC PROTEIN UGPB"/>
    <property type="match status" value="1"/>
</dbReference>
<dbReference type="STRING" id="521013.SAMN04488567_2348"/>
<name>A0A1G7EYC6_9RHOB</name>
<dbReference type="Pfam" id="PF01547">
    <property type="entry name" value="SBP_bac_1"/>
    <property type="match status" value="1"/>
</dbReference>
<evidence type="ECO:0000256" key="8">
    <source>
        <dbReference type="SAM" id="SignalP"/>
    </source>
</evidence>
<dbReference type="Gene3D" id="3.40.190.10">
    <property type="entry name" value="Periplasmic binding protein-like II"/>
    <property type="match status" value="1"/>
</dbReference>
<reference evidence="10" key="1">
    <citation type="submission" date="2016-10" db="EMBL/GenBank/DDBJ databases">
        <authorList>
            <person name="Varghese N."/>
            <person name="Submissions S."/>
        </authorList>
    </citation>
    <scope>NUCLEOTIDE SEQUENCE [LARGE SCALE GENOMIC DNA]</scope>
    <source>
        <strain evidence="10">DSM 21424</strain>
    </source>
</reference>
<keyword evidence="6 8" id="KW-0732">Signal</keyword>
<evidence type="ECO:0000256" key="2">
    <source>
        <dbReference type="ARBA" id="ARBA00008520"/>
    </source>
</evidence>
<comment type="similarity">
    <text evidence="2">Belongs to the bacterial solute-binding protein 1 family.</text>
</comment>
<dbReference type="InterPro" id="IPR006059">
    <property type="entry name" value="SBP"/>
</dbReference>
<feature type="signal peptide" evidence="8">
    <location>
        <begin position="1"/>
        <end position="24"/>
    </location>
</feature>
<comment type="function">
    <text evidence="7">Part of the ABC transporter complex UgpBAEC involved in sn-glycerol-3-phosphate (G3P) import. Binds G3P.</text>
</comment>
<dbReference type="Proteomes" id="UP000198922">
    <property type="component" value="Unassembled WGS sequence"/>
</dbReference>
<proteinExistence type="inferred from homology"/>
<evidence type="ECO:0000256" key="6">
    <source>
        <dbReference type="ARBA" id="ARBA00022729"/>
    </source>
</evidence>
<comment type="subunit">
    <text evidence="3">The complex is composed of two ATP-binding proteins (UgpC), two transmembrane proteins (UgpA and UgpE) and a solute-binding protein (UgpB).</text>
</comment>
<keyword evidence="10" id="KW-1185">Reference proteome</keyword>
<dbReference type="InterPro" id="IPR050490">
    <property type="entry name" value="Bact_solute-bd_prot1"/>
</dbReference>
<evidence type="ECO:0000256" key="5">
    <source>
        <dbReference type="ARBA" id="ARBA00022448"/>
    </source>
</evidence>
<evidence type="ECO:0000256" key="7">
    <source>
        <dbReference type="ARBA" id="ARBA00034473"/>
    </source>
</evidence>
<evidence type="ECO:0000256" key="1">
    <source>
        <dbReference type="ARBA" id="ARBA00004418"/>
    </source>
</evidence>
<dbReference type="AlphaFoldDB" id="A0A1G7EYC6"/>
<dbReference type="SUPFAM" id="SSF53850">
    <property type="entry name" value="Periplasmic binding protein-like II"/>
    <property type="match status" value="1"/>
</dbReference>
<organism evidence="9 10">
    <name type="scientific">Limimaricola pyoseonensis</name>
    <dbReference type="NCBI Taxonomy" id="521013"/>
    <lineage>
        <taxon>Bacteria</taxon>
        <taxon>Pseudomonadati</taxon>
        <taxon>Pseudomonadota</taxon>
        <taxon>Alphaproteobacteria</taxon>
        <taxon>Rhodobacterales</taxon>
        <taxon>Paracoccaceae</taxon>
        <taxon>Limimaricola</taxon>
    </lineage>
</organism>